<organism evidence="5 6">
    <name type="scientific">Methylomonas subterranea</name>
    <dbReference type="NCBI Taxonomy" id="2952225"/>
    <lineage>
        <taxon>Bacteria</taxon>
        <taxon>Pseudomonadati</taxon>
        <taxon>Pseudomonadota</taxon>
        <taxon>Gammaproteobacteria</taxon>
        <taxon>Methylococcales</taxon>
        <taxon>Methylococcaceae</taxon>
        <taxon>Methylomonas</taxon>
    </lineage>
</organism>
<dbReference type="PANTHER" id="PTHR44688">
    <property type="entry name" value="DNA-BINDING TRANSCRIPTIONAL ACTIVATOR DEVR_DOSR"/>
    <property type="match status" value="1"/>
</dbReference>
<keyword evidence="2" id="KW-0238">DNA-binding</keyword>
<dbReference type="PROSITE" id="PS00622">
    <property type="entry name" value="HTH_LUXR_1"/>
    <property type="match status" value="1"/>
</dbReference>
<sequence>MDICDDGLLAATWLCCSKIYIGRLLKGANLLRQMNIGSTEFIEKPFRLDVMQSALEQIFSRHIYRVEISRQFINLTKRELETCEWLVKGCSTQEISHRMGIAIKTVKVHRANLMRKIKAKSVAELIRDYDAFTSLANQTRLMPSPQVFDDVLI</sequence>
<proteinExistence type="predicted"/>
<reference evidence="5 6" key="1">
    <citation type="submission" date="2022-07" db="EMBL/GenBank/DDBJ databases">
        <title>Methylomonas rivi sp. nov., Methylomonas rosea sp. nov., Methylomonas aureus sp. nov. and Methylomonas subterranea sp. nov., four novel methanotrophs isolated from a freshwater creek and the deep terrestrial subsurface.</title>
        <authorList>
            <person name="Abin C."/>
            <person name="Sankaranarayanan K."/>
            <person name="Garner C."/>
            <person name="Sindelar R."/>
            <person name="Kotary K."/>
            <person name="Garner R."/>
            <person name="Barclay S."/>
            <person name="Lawson P."/>
            <person name="Krumholz L."/>
        </authorList>
    </citation>
    <scope>NUCLEOTIDE SEQUENCE [LARGE SCALE GENOMIC DNA]</scope>
    <source>
        <strain evidence="5 6">SURF-2</strain>
    </source>
</reference>
<evidence type="ECO:0000313" key="6">
    <source>
        <dbReference type="Proteomes" id="UP001524499"/>
    </source>
</evidence>
<evidence type="ECO:0000256" key="1">
    <source>
        <dbReference type="ARBA" id="ARBA00023015"/>
    </source>
</evidence>
<dbReference type="InterPro" id="IPR016032">
    <property type="entry name" value="Sig_transdc_resp-reg_C-effctor"/>
</dbReference>
<keyword evidence="3" id="KW-0804">Transcription</keyword>
<accession>A0ABT1TGK2</accession>
<dbReference type="PANTHER" id="PTHR44688:SF16">
    <property type="entry name" value="DNA-BINDING TRANSCRIPTIONAL ACTIVATOR DEVR_DOSR"/>
    <property type="match status" value="1"/>
</dbReference>
<gene>
    <name evidence="5" type="ORF">NP590_10795</name>
</gene>
<name>A0ABT1TGK2_9GAMM</name>
<comment type="caution">
    <text evidence="5">The sequence shown here is derived from an EMBL/GenBank/DDBJ whole genome shotgun (WGS) entry which is preliminary data.</text>
</comment>
<keyword evidence="1" id="KW-0805">Transcription regulation</keyword>
<dbReference type="RefSeq" id="WP_256602389.1">
    <property type="nucleotide sequence ID" value="NZ_JANIBJ010000017.1"/>
</dbReference>
<dbReference type="Gene3D" id="1.10.10.10">
    <property type="entry name" value="Winged helix-like DNA-binding domain superfamily/Winged helix DNA-binding domain"/>
    <property type="match status" value="1"/>
</dbReference>
<evidence type="ECO:0000259" key="4">
    <source>
        <dbReference type="PROSITE" id="PS50043"/>
    </source>
</evidence>
<keyword evidence="6" id="KW-1185">Reference proteome</keyword>
<dbReference type="InterPro" id="IPR000792">
    <property type="entry name" value="Tscrpt_reg_LuxR_C"/>
</dbReference>
<dbReference type="EMBL" id="JANIBJ010000017">
    <property type="protein sequence ID" value="MCQ8104593.1"/>
    <property type="molecule type" value="Genomic_DNA"/>
</dbReference>
<dbReference type="CDD" id="cd06170">
    <property type="entry name" value="LuxR_C_like"/>
    <property type="match status" value="1"/>
</dbReference>
<evidence type="ECO:0000256" key="3">
    <source>
        <dbReference type="ARBA" id="ARBA00023163"/>
    </source>
</evidence>
<evidence type="ECO:0000256" key="2">
    <source>
        <dbReference type="ARBA" id="ARBA00023125"/>
    </source>
</evidence>
<feature type="domain" description="HTH luxR-type" evidence="4">
    <location>
        <begin position="68"/>
        <end position="140"/>
    </location>
</feature>
<dbReference type="Pfam" id="PF00196">
    <property type="entry name" value="GerE"/>
    <property type="match status" value="1"/>
</dbReference>
<dbReference type="Proteomes" id="UP001524499">
    <property type="component" value="Unassembled WGS sequence"/>
</dbReference>
<dbReference type="PRINTS" id="PR00038">
    <property type="entry name" value="HTHLUXR"/>
</dbReference>
<dbReference type="SUPFAM" id="SSF46894">
    <property type="entry name" value="C-terminal effector domain of the bipartite response regulators"/>
    <property type="match status" value="1"/>
</dbReference>
<evidence type="ECO:0000313" key="5">
    <source>
        <dbReference type="EMBL" id="MCQ8104593.1"/>
    </source>
</evidence>
<dbReference type="InterPro" id="IPR036388">
    <property type="entry name" value="WH-like_DNA-bd_sf"/>
</dbReference>
<protein>
    <submittedName>
        <fullName evidence="5">LuxR C-terminal-related transcriptional regulator</fullName>
    </submittedName>
</protein>
<dbReference type="PROSITE" id="PS50043">
    <property type="entry name" value="HTH_LUXR_2"/>
    <property type="match status" value="1"/>
</dbReference>
<dbReference type="SMART" id="SM00421">
    <property type="entry name" value="HTH_LUXR"/>
    <property type="match status" value="1"/>
</dbReference>